<gene>
    <name evidence="7" type="ORF">F8C82_12860</name>
</gene>
<evidence type="ECO:0000313" key="8">
    <source>
        <dbReference type="Proteomes" id="UP000484164"/>
    </source>
</evidence>
<dbReference type="Pfam" id="PF18962">
    <property type="entry name" value="Por_Secre_tail"/>
    <property type="match status" value="1"/>
</dbReference>
<dbReference type="InterPro" id="IPR044023">
    <property type="entry name" value="Ig_7"/>
</dbReference>
<dbReference type="Pfam" id="PF14312">
    <property type="entry name" value="FG-GAP_2"/>
    <property type="match status" value="7"/>
</dbReference>
<dbReference type="Pfam" id="PF19081">
    <property type="entry name" value="Ig_7"/>
    <property type="match status" value="1"/>
</dbReference>
<dbReference type="PANTHER" id="PTHR36220">
    <property type="entry name" value="UNNAMED PRODUCT"/>
    <property type="match status" value="1"/>
</dbReference>
<dbReference type="InterPro" id="IPR013517">
    <property type="entry name" value="FG-GAP"/>
</dbReference>
<keyword evidence="8" id="KW-1185">Reference proteome</keyword>
<sequence>MRIIKQLVGGFSLVALSLTGYAQSWSQIDKIVASDRQPGDYFSSDLQTSYGVSIFGDYAIVGSPRDDHSGLTNAGSAYIYEKDANCNWVETQKLISPDANDNDYFGFAVAMYGDFLVVSARNDDEDENGLNYMSGAGSAYVFQNTGGSWVFVQKIVASDRETGAAYGHDVDITARRIIIGAWGEDGGSGVPSATNAGAAYIYRWDGVTWNEIQKIVASDRASQDQFGTAVAISGEFAVVGSPRESEDVNGLNTMSSSGSAYFFEFIGGVWTEVQKVTSSDRGSSEYYGMSVDLDKDRAIIGARNDNQDENGVGSLTAAGSAFIYHRAPGGSGTWNQINKIDASDRATGDRFGFSVGISGNTAVVGAPLEDQDATGGNTVSGAGSSYIFEFNGSSWAQSQKIVHGDRSTYDWFGVANAIYGNGIIVSANEEDEDDSAVPTNTMAESGSAYMFDISPSPATQPTVSASSLTFCPGNSVTLSISSGTLNDAANWQWYTGSCNGTVVGTGTSITVTPGATTTYYVNGVGGCVNPGPCGSITVSATGTSWHQTSHTTYGDDVNNDVVTDAAGNVYVVGTFIDKTTLSGGNNPDISLSTGVGPQSASFVAKYDLCGSLIWAAHTTNSKDNFGNAIELDENAGIVYIAGDYLSNLTFVSACGTSSTIYSTGNSKGYVAAFEMSNGCPIFLEEVVEDVVTSLEAIAINETNGDIYVGGFAAPSSSAPHTSYVHKYSPSGGLGGLVLNISSNNMGAYRNEVKDLDFDEVNNWLWVIGDFEDEVEFFPGMGVMSVQIPGTTTQDAFLLAYEDNGGTWSTIINRRGNASLYMSGEGIAVNPYTGSPAMAGTYQDGVNTPFQLGGVNNLPSFSGNNGYLVYFDLGLGSGWSKYANVSGSHAYGTAVHADGNYIYFSGNFNRNNVNIQSIGNFPYTVSGVPLNYNHVFLACYEDNGFGVWGNVTEDPTTNTFKHESKAIAAWGSGKVYTVGNYYGKMDYFNTSGSPVLVSSGSGDNAFILRAEQSNGDLYKTLNEENVASNELTVFPNPTSDIVRVEMTDFDPETPYVLSVSNIAGQVLERVTMTSADAVIDLSSYNAGVYMLKAENGEEVRVVKVIKTE</sequence>
<keyword evidence="2" id="KW-0677">Repeat</keyword>
<protein>
    <submittedName>
        <fullName evidence="7">T9SS type A sorting domain-containing protein</fullName>
    </submittedName>
</protein>
<feature type="chain" id="PRO_5026890815" evidence="4">
    <location>
        <begin position="23"/>
        <end position="1107"/>
    </location>
</feature>
<dbReference type="RefSeq" id="WP_151693992.1">
    <property type="nucleotide sequence ID" value="NZ_BMGX01000001.1"/>
</dbReference>
<dbReference type="AlphaFoldDB" id="A0A6L3ZFC7"/>
<evidence type="ECO:0000259" key="6">
    <source>
        <dbReference type="Pfam" id="PF19081"/>
    </source>
</evidence>
<keyword evidence="3" id="KW-0325">Glycoprotein</keyword>
<dbReference type="EMBL" id="WBVQ01000002">
    <property type="protein sequence ID" value="KAB2816565.1"/>
    <property type="molecule type" value="Genomic_DNA"/>
</dbReference>
<evidence type="ECO:0000256" key="3">
    <source>
        <dbReference type="ARBA" id="ARBA00023180"/>
    </source>
</evidence>
<comment type="caution">
    <text evidence="7">The sequence shown here is derived from an EMBL/GenBank/DDBJ whole genome shotgun (WGS) entry which is preliminary data.</text>
</comment>
<proteinExistence type="predicted"/>
<dbReference type="Gene3D" id="2.130.10.130">
    <property type="entry name" value="Integrin alpha, N-terminal"/>
    <property type="match status" value="2"/>
</dbReference>
<dbReference type="InterPro" id="IPR013519">
    <property type="entry name" value="Int_alpha_beta-p"/>
</dbReference>
<evidence type="ECO:0000313" key="7">
    <source>
        <dbReference type="EMBL" id="KAB2816565.1"/>
    </source>
</evidence>
<evidence type="ECO:0000256" key="1">
    <source>
        <dbReference type="ARBA" id="ARBA00022729"/>
    </source>
</evidence>
<keyword evidence="1 4" id="KW-0732">Signal</keyword>
<dbReference type="SMART" id="SM00191">
    <property type="entry name" value="Int_alpha"/>
    <property type="match status" value="4"/>
</dbReference>
<evidence type="ECO:0000256" key="2">
    <source>
        <dbReference type="ARBA" id="ARBA00022737"/>
    </source>
</evidence>
<dbReference type="OrthoDB" id="9811934at2"/>
<dbReference type="Proteomes" id="UP000484164">
    <property type="component" value="Unassembled WGS sequence"/>
</dbReference>
<name>A0A6L3ZFC7_9FLAO</name>
<organism evidence="7 8">
    <name type="scientific">Phaeocystidibacter marisrubri</name>
    <dbReference type="NCBI Taxonomy" id="1577780"/>
    <lineage>
        <taxon>Bacteria</taxon>
        <taxon>Pseudomonadati</taxon>
        <taxon>Bacteroidota</taxon>
        <taxon>Flavobacteriia</taxon>
        <taxon>Flavobacteriales</taxon>
        <taxon>Phaeocystidibacteraceae</taxon>
        <taxon>Phaeocystidibacter</taxon>
    </lineage>
</organism>
<dbReference type="InterPro" id="IPR026444">
    <property type="entry name" value="Secre_tail"/>
</dbReference>
<feature type="domain" description="Ig-like" evidence="6">
    <location>
        <begin position="460"/>
        <end position="528"/>
    </location>
</feature>
<dbReference type="SUPFAM" id="SSF69318">
    <property type="entry name" value="Integrin alpha N-terminal domain"/>
    <property type="match status" value="1"/>
</dbReference>
<dbReference type="InterPro" id="IPR028994">
    <property type="entry name" value="Integrin_alpha_N"/>
</dbReference>
<feature type="domain" description="Secretion system C-terminal sorting" evidence="5">
    <location>
        <begin position="1032"/>
        <end position="1104"/>
    </location>
</feature>
<evidence type="ECO:0000256" key="4">
    <source>
        <dbReference type="SAM" id="SignalP"/>
    </source>
</evidence>
<feature type="signal peptide" evidence="4">
    <location>
        <begin position="1"/>
        <end position="22"/>
    </location>
</feature>
<dbReference type="NCBIfam" id="TIGR04183">
    <property type="entry name" value="Por_Secre_tail"/>
    <property type="match status" value="1"/>
</dbReference>
<evidence type="ECO:0000259" key="5">
    <source>
        <dbReference type="Pfam" id="PF18962"/>
    </source>
</evidence>
<reference evidence="7 8" key="1">
    <citation type="submission" date="2019-10" db="EMBL/GenBank/DDBJ databases">
        <title>Genome sequence of Phaeocystidibacter marisrubri JCM30614 (type strain).</title>
        <authorList>
            <person name="Bowman J.P."/>
        </authorList>
    </citation>
    <scope>NUCLEOTIDE SEQUENCE [LARGE SCALE GENOMIC DNA]</scope>
    <source>
        <strain evidence="7 8">JCM 30614</strain>
    </source>
</reference>
<dbReference type="PANTHER" id="PTHR36220:SF1">
    <property type="entry name" value="GAMMA TUBULIN COMPLEX COMPONENT C-TERMINAL DOMAIN-CONTAINING PROTEIN"/>
    <property type="match status" value="1"/>
</dbReference>
<accession>A0A6L3ZFC7</accession>